<evidence type="ECO:0000256" key="2">
    <source>
        <dbReference type="PROSITE-ProRule" id="PRU00191"/>
    </source>
</evidence>
<dbReference type="Gene3D" id="3.30.505.10">
    <property type="entry name" value="SH2 domain"/>
    <property type="match status" value="1"/>
</dbReference>
<dbReference type="EMBL" id="AEYP01093361">
    <property type="status" value="NOT_ANNOTATED_CDS"/>
    <property type="molecule type" value="Genomic_DNA"/>
</dbReference>
<dbReference type="CDD" id="cd09925">
    <property type="entry name" value="SH2_SHC"/>
    <property type="match status" value="1"/>
</dbReference>
<dbReference type="InterPro" id="IPR000980">
    <property type="entry name" value="SH2"/>
</dbReference>
<dbReference type="eggNOG" id="KOG3697">
    <property type="taxonomic scope" value="Eukaryota"/>
</dbReference>
<dbReference type="GeneTree" id="ENSGT00950000182870"/>
<evidence type="ECO:0000259" key="4">
    <source>
        <dbReference type="PROSITE" id="PS01179"/>
    </source>
</evidence>
<organism evidence="6">
    <name type="scientific">Mustela putorius furo</name>
    <name type="common">European domestic ferret</name>
    <name type="synonym">Mustela furo</name>
    <dbReference type="NCBI Taxonomy" id="9669"/>
    <lineage>
        <taxon>Eukaryota</taxon>
        <taxon>Metazoa</taxon>
        <taxon>Chordata</taxon>
        <taxon>Craniata</taxon>
        <taxon>Vertebrata</taxon>
        <taxon>Euteleostomi</taxon>
        <taxon>Mammalia</taxon>
        <taxon>Eutheria</taxon>
        <taxon>Laurasiatheria</taxon>
        <taxon>Carnivora</taxon>
        <taxon>Caniformia</taxon>
        <taxon>Musteloidea</taxon>
        <taxon>Mustelidae</taxon>
        <taxon>Mustelinae</taxon>
        <taxon>Mustela</taxon>
    </lineage>
</organism>
<dbReference type="GO" id="GO:0005886">
    <property type="term" value="C:plasma membrane"/>
    <property type="evidence" value="ECO:0007669"/>
    <property type="project" value="TreeGrafter"/>
</dbReference>
<evidence type="ECO:0000313" key="6">
    <source>
        <dbReference type="Ensembl" id="ENSMPUP00000009909.1"/>
    </source>
</evidence>
<protein>
    <submittedName>
        <fullName evidence="6">SHC adaptor protein 2</fullName>
    </submittedName>
</protein>
<feature type="compositionally biased region" description="Pro residues" evidence="3">
    <location>
        <begin position="31"/>
        <end position="44"/>
    </location>
</feature>
<dbReference type="PRINTS" id="PR00401">
    <property type="entry name" value="SH2DOMAIN"/>
</dbReference>
<dbReference type="EMBL" id="AEYP01093359">
    <property type="status" value="NOT_ANNOTATED_CDS"/>
    <property type="molecule type" value="Genomic_DNA"/>
</dbReference>
<feature type="region of interest" description="Disordered" evidence="3">
    <location>
        <begin position="320"/>
        <end position="359"/>
    </location>
</feature>
<dbReference type="SMART" id="SM00252">
    <property type="entry name" value="SH2"/>
    <property type="match status" value="1"/>
</dbReference>
<dbReference type="AlphaFoldDB" id="M3YF02"/>
<dbReference type="Gene3D" id="2.30.29.30">
    <property type="entry name" value="Pleckstrin-homology domain (PH domain)/Phosphotyrosine-binding domain (PTB)"/>
    <property type="match status" value="1"/>
</dbReference>
<dbReference type="InterPro" id="IPR006019">
    <property type="entry name" value="PID_Shc-like"/>
</dbReference>
<evidence type="ECO:0000256" key="1">
    <source>
        <dbReference type="ARBA" id="ARBA00022999"/>
    </source>
</evidence>
<dbReference type="Pfam" id="PF00017">
    <property type="entry name" value="SH2"/>
    <property type="match status" value="1"/>
</dbReference>
<dbReference type="InterPro" id="IPR035676">
    <property type="entry name" value="SHC_SH2"/>
</dbReference>
<dbReference type="PANTHER" id="PTHR10337:SF5">
    <property type="entry name" value="SHC-TRANSFORMING PROTEIN 2"/>
    <property type="match status" value="1"/>
</dbReference>
<reference evidence="6" key="1">
    <citation type="submission" date="2024-06" db="UniProtKB">
        <authorList>
            <consortium name="Ensembl"/>
        </authorList>
    </citation>
    <scope>IDENTIFICATION</scope>
</reference>
<dbReference type="OMA" id="GDEWSRK"/>
<name>M3YF02_MUSPF</name>
<dbReference type="EMBL" id="AEYP01093360">
    <property type="status" value="NOT_ANNOTATED_CDS"/>
    <property type="molecule type" value="Genomic_DNA"/>
</dbReference>
<feature type="domain" description="PID" evidence="4">
    <location>
        <begin position="102"/>
        <end position="284"/>
    </location>
</feature>
<dbReference type="InterPro" id="IPR006020">
    <property type="entry name" value="PTB/PI_dom"/>
</dbReference>
<dbReference type="InterPro" id="IPR051235">
    <property type="entry name" value="CEP152/SHC-Transforming"/>
</dbReference>
<feature type="region of interest" description="Disordered" evidence="3">
    <location>
        <begin position="1"/>
        <end position="64"/>
    </location>
</feature>
<evidence type="ECO:0000256" key="3">
    <source>
        <dbReference type="SAM" id="MobiDB-lite"/>
    </source>
</evidence>
<feature type="compositionally biased region" description="Gly residues" evidence="3">
    <location>
        <begin position="55"/>
        <end position="64"/>
    </location>
</feature>
<dbReference type="PROSITE" id="PS50001">
    <property type="entry name" value="SH2"/>
    <property type="match status" value="1"/>
</dbReference>
<dbReference type="Ensembl" id="ENSMPUT00000010069.1">
    <property type="protein sequence ID" value="ENSMPUP00000009909.1"/>
    <property type="gene ID" value="ENSMPUG00000009984.1"/>
</dbReference>
<dbReference type="GO" id="GO:0030971">
    <property type="term" value="F:receptor tyrosine kinase binding"/>
    <property type="evidence" value="ECO:0007669"/>
    <property type="project" value="TreeGrafter"/>
</dbReference>
<dbReference type="InterPro" id="IPR036860">
    <property type="entry name" value="SH2_dom_sf"/>
</dbReference>
<feature type="domain" description="SH2" evidence="5">
    <location>
        <begin position="444"/>
        <end position="539"/>
    </location>
</feature>
<dbReference type="SMART" id="SM00462">
    <property type="entry name" value="PTB"/>
    <property type="match status" value="1"/>
</dbReference>
<sequence>AGSRGSADPSPTPTLANPLRVPPRSAASLAPPFPPARAPRPPSLCFPAVSPTPGRGRGSRGGRGPTLGFGALAFADADEWIRKGSFIHKPAHGWLHPDARVLGPGVSYIVRYMGCIEILRSMRSLDFNTRTQVTREAINRLHEAVPGIRGSWKKKAPNKALASILGKSNLRFAGMSIAVSISTDGLNLSVPATRQIIANHHMQSISFASGGDTDMTDYVAYVAKDPINQRACHILECCGGVAQSVISTVGQAFELRFKQYLHSPPRVVVAPERLTRPEDSAWGDEEESEHNYYNSIPGKEPPLGGLVDSRLALTQPSALGALSQGASPARRDTCSLPWDLGAPSAGPPGDGYVQADTRGPRDYEDHLYVNTQGLDTPDVLQPEDSPKKDLFDMRPFEDALKLHECSVGLGTAAAPLPSEDQWLSPPTRRAPIAPTEEQLRQEPWYHGQMSRRAAERLLRADGDFLVRDSVTNPGQYVLTGMHAGQPKHLLLVDPEGVVRTKDVLFESISHLIDYHLQSGQPIVAAESELHLRGVVRREP</sequence>
<dbReference type="CDD" id="cd01209">
    <property type="entry name" value="PTB_Shc"/>
    <property type="match status" value="1"/>
</dbReference>
<proteinExistence type="predicted"/>
<dbReference type="InterPro" id="IPR011993">
    <property type="entry name" value="PH-like_dom_sf"/>
</dbReference>
<dbReference type="SUPFAM" id="SSF50729">
    <property type="entry name" value="PH domain-like"/>
    <property type="match status" value="1"/>
</dbReference>
<dbReference type="SUPFAM" id="SSF55550">
    <property type="entry name" value="SH2 domain"/>
    <property type="match status" value="1"/>
</dbReference>
<dbReference type="Pfam" id="PF00640">
    <property type="entry name" value="PID"/>
    <property type="match status" value="1"/>
</dbReference>
<dbReference type="InParanoid" id="M3YF02"/>
<dbReference type="PANTHER" id="PTHR10337">
    <property type="entry name" value="SHC TRANSFORMING PROTEIN"/>
    <property type="match status" value="1"/>
</dbReference>
<dbReference type="FunFam" id="3.30.505.10:FF:000005">
    <property type="entry name" value="SHC-transforming protein 1 isoform 3"/>
    <property type="match status" value="1"/>
</dbReference>
<dbReference type="PRINTS" id="PR00629">
    <property type="entry name" value="SHCPIDOMAIN"/>
</dbReference>
<dbReference type="GO" id="GO:0007169">
    <property type="term" value="P:cell surface receptor protein tyrosine kinase signaling pathway"/>
    <property type="evidence" value="ECO:0007669"/>
    <property type="project" value="TreeGrafter"/>
</dbReference>
<evidence type="ECO:0000259" key="5">
    <source>
        <dbReference type="PROSITE" id="PS50001"/>
    </source>
</evidence>
<dbReference type="HOGENOM" id="CLU_029532_2_0_1"/>
<dbReference type="STRING" id="9669.ENSMPUP00000009909"/>
<dbReference type="PROSITE" id="PS01179">
    <property type="entry name" value="PID"/>
    <property type="match status" value="1"/>
</dbReference>
<dbReference type="GO" id="GO:0035556">
    <property type="term" value="P:intracellular signal transduction"/>
    <property type="evidence" value="ECO:0007669"/>
    <property type="project" value="InterPro"/>
</dbReference>
<dbReference type="FunFam" id="2.30.29.30:FF:000036">
    <property type="entry name" value="SHC-transforming protein 1 isoform 3"/>
    <property type="match status" value="1"/>
</dbReference>
<keyword evidence="1 2" id="KW-0727">SH2 domain</keyword>
<accession>M3YF02</accession>